<dbReference type="InterPro" id="IPR004117">
    <property type="entry name" value="7tm6_olfct_rcpt"/>
</dbReference>
<feature type="transmembrane region" description="Helical" evidence="10">
    <location>
        <begin position="133"/>
        <end position="154"/>
    </location>
</feature>
<evidence type="ECO:0000256" key="3">
    <source>
        <dbReference type="ARBA" id="ARBA00022606"/>
    </source>
</evidence>
<keyword evidence="12" id="KW-1185">Reference proteome</keyword>
<evidence type="ECO:0000256" key="6">
    <source>
        <dbReference type="ARBA" id="ARBA00022989"/>
    </source>
</evidence>
<evidence type="ECO:0000256" key="4">
    <source>
        <dbReference type="ARBA" id="ARBA00022692"/>
    </source>
</evidence>
<reference evidence="11" key="1">
    <citation type="submission" date="2022-08" db="UniProtKB">
        <authorList>
            <consortium name="EnsemblMetazoa"/>
        </authorList>
    </citation>
    <scope>IDENTIFICATION</scope>
    <source>
        <strain evidence="11">Israel</strain>
    </source>
</reference>
<dbReference type="PANTHER" id="PTHR21137:SF35">
    <property type="entry name" value="ODORANT RECEPTOR 19A-RELATED"/>
    <property type="match status" value="1"/>
</dbReference>
<keyword evidence="7 10" id="KW-0472">Membrane</keyword>
<dbReference type="AlphaFoldDB" id="A0A3F2ZED5"/>
<dbReference type="GO" id="GO:0004984">
    <property type="term" value="F:olfactory receptor activity"/>
    <property type="evidence" value="ECO:0007669"/>
    <property type="project" value="InterPro"/>
</dbReference>
<accession>A0A3F2ZED5</accession>
<keyword evidence="8 10" id="KW-0675">Receptor</keyword>
<feature type="transmembrane region" description="Helical" evidence="10">
    <location>
        <begin position="35"/>
        <end position="57"/>
    </location>
</feature>
<evidence type="ECO:0000256" key="1">
    <source>
        <dbReference type="ARBA" id="ARBA00004651"/>
    </source>
</evidence>
<dbReference type="VEuPathDB" id="VectorBase:PPAI013171"/>
<feature type="transmembrane region" description="Helical" evidence="10">
    <location>
        <begin position="354"/>
        <end position="382"/>
    </location>
</feature>
<name>A0A3F2ZED5_PHLPP</name>
<dbReference type="EnsemblMetazoa" id="PPAI013171-RA">
    <property type="protein sequence ID" value="PPAI013171-PA"/>
    <property type="gene ID" value="PPAI013171"/>
</dbReference>
<evidence type="ECO:0000256" key="8">
    <source>
        <dbReference type="ARBA" id="ARBA00023170"/>
    </source>
</evidence>
<keyword evidence="3 10" id="KW-0716">Sensory transduction</keyword>
<feature type="transmembrane region" description="Helical" evidence="10">
    <location>
        <begin position="174"/>
        <end position="197"/>
    </location>
</feature>
<feature type="transmembrane region" description="Helical" evidence="10">
    <location>
        <begin position="287"/>
        <end position="307"/>
    </location>
</feature>
<dbReference type="Pfam" id="PF02949">
    <property type="entry name" value="7tm_6"/>
    <property type="match status" value="1"/>
</dbReference>
<dbReference type="GO" id="GO:0005886">
    <property type="term" value="C:plasma membrane"/>
    <property type="evidence" value="ECO:0007669"/>
    <property type="project" value="UniProtKB-SubCell"/>
</dbReference>
<keyword evidence="4 10" id="KW-0812">Transmembrane</keyword>
<keyword evidence="6 10" id="KW-1133">Transmembrane helix</keyword>
<proteinExistence type="inferred from homology"/>
<evidence type="ECO:0000256" key="7">
    <source>
        <dbReference type="ARBA" id="ARBA00023136"/>
    </source>
</evidence>
<evidence type="ECO:0000256" key="2">
    <source>
        <dbReference type="ARBA" id="ARBA00022475"/>
    </source>
</evidence>
<dbReference type="Proteomes" id="UP000092462">
    <property type="component" value="Unassembled WGS sequence"/>
</dbReference>
<dbReference type="GO" id="GO:0007165">
    <property type="term" value="P:signal transduction"/>
    <property type="evidence" value="ECO:0007669"/>
    <property type="project" value="UniProtKB-KW"/>
</dbReference>
<evidence type="ECO:0000256" key="9">
    <source>
        <dbReference type="ARBA" id="ARBA00023224"/>
    </source>
</evidence>
<evidence type="ECO:0000256" key="5">
    <source>
        <dbReference type="ARBA" id="ARBA00022725"/>
    </source>
</evidence>
<protein>
    <recommendedName>
        <fullName evidence="10">Odorant receptor</fullName>
    </recommendedName>
</protein>
<dbReference type="VEuPathDB" id="VectorBase:PPAPM1_004169"/>
<dbReference type="EMBL" id="AJVK01030110">
    <property type="status" value="NOT_ANNOTATED_CDS"/>
    <property type="molecule type" value="Genomic_DNA"/>
</dbReference>
<feature type="transmembrane region" description="Helical" evidence="10">
    <location>
        <begin position="69"/>
        <end position="89"/>
    </location>
</feature>
<organism evidence="11 12">
    <name type="scientific">Phlebotomus papatasi</name>
    <name type="common">Sandfly</name>
    <dbReference type="NCBI Taxonomy" id="29031"/>
    <lineage>
        <taxon>Eukaryota</taxon>
        <taxon>Metazoa</taxon>
        <taxon>Ecdysozoa</taxon>
        <taxon>Arthropoda</taxon>
        <taxon>Hexapoda</taxon>
        <taxon>Insecta</taxon>
        <taxon>Pterygota</taxon>
        <taxon>Neoptera</taxon>
        <taxon>Endopterygota</taxon>
        <taxon>Diptera</taxon>
        <taxon>Nematocera</taxon>
        <taxon>Psychodoidea</taxon>
        <taxon>Psychodidae</taxon>
        <taxon>Phlebotomus</taxon>
        <taxon>Phlebotomus</taxon>
    </lineage>
</organism>
<evidence type="ECO:0000313" key="11">
    <source>
        <dbReference type="EnsemblMetazoa" id="PPAI013171-PA"/>
    </source>
</evidence>
<sequence length="383" mass="44992">MLLEYHAELRGIISFYLKFWSLDFLSKSKWKILNIAKLLIFPLGTVILLYCSIWHLFFEMSDYSDLIDVSFTIAFIAAGFQSNLVYWIINVYNKKKIMDIFRYFDFLINSDDSLFSDIRKKQYLKNLNQTVTIARMFLIPVTIVSVIIAMFDIYHSEFHMPLLFHFPGIPIDSILFYPINIIVQLVLYFTCSEFLVWSDTIIMICIMYCDAELRTIKNLVSLLEDEEIVQTKSGLLLRGIYEAHRDIDKQARILTESFWHVYFIKLITIMIYLCSIMFVFQSFDASLIVPFNASVVMITQIFILCYFGQIIWNSSEVASDALYMTKWYEMTTGDKKHLFMLMINFQNSIKIESFGFGVISIYTFVQILKASVSYVTILYTVFM</sequence>
<dbReference type="PANTHER" id="PTHR21137">
    <property type="entry name" value="ODORANT RECEPTOR"/>
    <property type="match status" value="1"/>
</dbReference>
<evidence type="ECO:0000256" key="10">
    <source>
        <dbReference type="RuleBase" id="RU351113"/>
    </source>
</evidence>
<evidence type="ECO:0000313" key="12">
    <source>
        <dbReference type="Proteomes" id="UP000092462"/>
    </source>
</evidence>
<feature type="transmembrane region" description="Helical" evidence="10">
    <location>
        <begin position="259"/>
        <end position="281"/>
    </location>
</feature>
<keyword evidence="9 10" id="KW-0807">Transducer</keyword>
<comment type="similarity">
    <text evidence="10">Belongs to the insect chemoreceptor superfamily. Heteromeric odorant receptor channel (TC 1.A.69) family.</text>
</comment>
<comment type="subcellular location">
    <subcellularLocation>
        <location evidence="1 10">Cell membrane</location>
        <topology evidence="1 10">Multi-pass membrane protein</topology>
    </subcellularLocation>
</comment>
<keyword evidence="5 10" id="KW-0552">Olfaction</keyword>
<dbReference type="GO" id="GO:0005549">
    <property type="term" value="F:odorant binding"/>
    <property type="evidence" value="ECO:0007669"/>
    <property type="project" value="InterPro"/>
</dbReference>
<keyword evidence="2" id="KW-1003">Cell membrane</keyword>